<dbReference type="AlphaFoldDB" id="A0A2W4J8U3"/>
<evidence type="ECO:0000256" key="1">
    <source>
        <dbReference type="SAM" id="SignalP"/>
    </source>
</evidence>
<sequence length="307" mass="31564">MKRRTALVMALGVAAGSMAGACTRSAEPPPGLRIAAGEPGGFYVEFARLLARTLDATVGYTNGSHQNIAQVHVGRATLGLSLADVAEAAVAGREPFGEPLPLRAIGRVYENYMQLVVSADSAISSVGDLAGRRISLGAAGSGAAIFGERLLAAARVNARVDHNELSVATKRLARGEIDALLWSGGVPTPALTALSGSHAVRLLDLTTVLPALLEAYDAPYHRVVIPAGTYGNTGPVATIGVPNLLLASRTLSADTAAAVARTLVQQAPRLVPASALGTQYLELRSLIATGSVPLHPGAADAYRELRG</sequence>
<dbReference type="Pfam" id="PF16868">
    <property type="entry name" value="NMT1_3"/>
    <property type="match status" value="1"/>
</dbReference>
<reference evidence="2" key="1">
    <citation type="submission" date="2018-05" db="EMBL/GenBank/DDBJ databases">
        <authorList>
            <person name="Moura L."/>
            <person name="Setubal J.C."/>
        </authorList>
    </citation>
    <scope>NUCLEOTIDE SEQUENCE</scope>
    <source>
        <strain evidence="2">ZC4RG45</strain>
    </source>
</reference>
<dbReference type="InterPro" id="IPR011852">
    <property type="entry name" value="TRAP_TAXI"/>
</dbReference>
<proteinExistence type="predicted"/>
<dbReference type="NCBIfam" id="TIGR02122">
    <property type="entry name" value="TRAP_TAXI"/>
    <property type="match status" value="1"/>
</dbReference>
<dbReference type="STRING" id="1111738.GCA_000427905_01023"/>
<dbReference type="SUPFAM" id="SSF53850">
    <property type="entry name" value="Periplasmic binding protein-like II"/>
    <property type="match status" value="1"/>
</dbReference>
<dbReference type="PROSITE" id="PS51257">
    <property type="entry name" value="PROKAR_LIPOPROTEIN"/>
    <property type="match status" value="1"/>
</dbReference>
<gene>
    <name evidence="2" type="ORF">DIU77_001505</name>
    <name evidence="3" type="ORF">DIU77_13970</name>
</gene>
<dbReference type="PANTHER" id="PTHR42941">
    <property type="entry name" value="SLL1037 PROTEIN"/>
    <property type="match status" value="1"/>
</dbReference>
<reference evidence="2" key="4">
    <citation type="submission" date="2023-08" db="EMBL/GenBank/DDBJ databases">
        <authorList>
            <person name="Guima S.E.S."/>
            <person name="Martins L.F."/>
            <person name="Silva A.M."/>
            <person name="Setubal J.C."/>
        </authorList>
    </citation>
    <scope>NUCLEOTIDE SEQUENCE</scope>
    <source>
        <strain evidence="2">ZC4RG45</strain>
    </source>
</reference>
<comment type="caution">
    <text evidence="3">The sequence shown here is derived from an EMBL/GenBank/DDBJ whole genome shotgun (WGS) entry which is preliminary data.</text>
</comment>
<dbReference type="EMBL" id="QGUI02000008">
    <property type="protein sequence ID" value="MFO7190909.1"/>
    <property type="molecule type" value="Genomic_DNA"/>
</dbReference>
<keyword evidence="1" id="KW-0732">Signal</keyword>
<organism evidence="3">
    <name type="scientific">Thermocrispum agreste</name>
    <dbReference type="NCBI Taxonomy" id="37925"/>
    <lineage>
        <taxon>Bacteria</taxon>
        <taxon>Bacillati</taxon>
        <taxon>Actinomycetota</taxon>
        <taxon>Actinomycetes</taxon>
        <taxon>Pseudonocardiales</taxon>
        <taxon>Pseudonocardiaceae</taxon>
        <taxon>Thermocrispum</taxon>
    </lineage>
</organism>
<reference evidence="2 4" key="3">
    <citation type="journal article" date="2021" name="BMC Genomics">
        <title>Genome-resolved metagenome and metatranscriptome analyses of thermophilic composting reveal key bacterial players and their metabolic interactions.</title>
        <authorList>
            <person name="Braga L.P.P."/>
            <person name="Pereira R.V."/>
            <person name="Martins L.F."/>
            <person name="Moura L.M.S."/>
            <person name="Sanchez F.B."/>
            <person name="Patane J.S.L."/>
            <person name="da Silva A.M."/>
            <person name="Setubal J.C."/>
        </authorList>
    </citation>
    <scope>NUCLEOTIDE SEQUENCE [LARGE SCALE GENOMIC DNA]</scope>
    <source>
        <strain evidence="2">ZC4RG45</strain>
    </source>
</reference>
<protein>
    <submittedName>
        <fullName evidence="3">C4-dicarboxylate ABC transporter substrate-binding protein</fullName>
    </submittedName>
    <submittedName>
        <fullName evidence="2">TAXI family TRAP transporter solute-binding subunit</fullName>
    </submittedName>
</protein>
<dbReference type="Gene3D" id="3.40.190.10">
    <property type="entry name" value="Periplasmic binding protein-like II"/>
    <property type="match status" value="2"/>
</dbReference>
<accession>A0A2W4J8U3</accession>
<evidence type="ECO:0000313" key="3">
    <source>
        <dbReference type="EMBL" id="PZM94558.1"/>
    </source>
</evidence>
<dbReference type="EMBL" id="QGUI01000575">
    <property type="protein sequence ID" value="PZM94558.1"/>
    <property type="molecule type" value="Genomic_DNA"/>
</dbReference>
<dbReference type="PANTHER" id="PTHR42941:SF1">
    <property type="entry name" value="SLL1037 PROTEIN"/>
    <property type="match status" value="1"/>
</dbReference>
<feature type="signal peptide" evidence="1">
    <location>
        <begin position="1"/>
        <end position="19"/>
    </location>
</feature>
<evidence type="ECO:0000313" key="4">
    <source>
        <dbReference type="Proteomes" id="UP000249324"/>
    </source>
</evidence>
<name>A0A2W4J8U3_9PSEU</name>
<evidence type="ECO:0000313" key="2">
    <source>
        <dbReference type="EMBL" id="MFO7190909.1"/>
    </source>
</evidence>
<dbReference type="Proteomes" id="UP000249324">
    <property type="component" value="Unassembled WGS sequence"/>
</dbReference>
<reference evidence="3" key="2">
    <citation type="submission" date="2018-05" db="EMBL/GenBank/DDBJ databases">
        <authorList>
            <person name="Lanie J.A."/>
            <person name="Ng W.-L."/>
            <person name="Kazmierczak K.M."/>
            <person name="Andrzejewski T.M."/>
            <person name="Davidsen T.M."/>
            <person name="Wayne K.J."/>
            <person name="Tettelin H."/>
            <person name="Glass J.I."/>
            <person name="Rusch D."/>
            <person name="Podicherti R."/>
            <person name="Tsui H.-C.T."/>
            <person name="Winkler M.E."/>
        </authorList>
    </citation>
    <scope>NUCLEOTIDE SEQUENCE</scope>
    <source>
        <strain evidence="3">ZC4RG45</strain>
    </source>
</reference>
<feature type="chain" id="PRO_5039708136" evidence="1">
    <location>
        <begin position="20"/>
        <end position="307"/>
    </location>
</feature>